<protein>
    <submittedName>
        <fullName evidence="2">Uncharacterized protein</fullName>
    </submittedName>
</protein>
<feature type="compositionally biased region" description="Low complexity" evidence="1">
    <location>
        <begin position="40"/>
        <end position="50"/>
    </location>
</feature>
<name>A0A9P9XWW0_9HYPO</name>
<comment type="caution">
    <text evidence="2">The sequence shown here is derived from an EMBL/GenBank/DDBJ whole genome shotgun (WGS) entry which is preliminary data.</text>
</comment>
<dbReference type="RefSeq" id="XP_051360177.1">
    <property type="nucleotide sequence ID" value="XM_051508704.1"/>
</dbReference>
<proteinExistence type="predicted"/>
<accession>A0A9P9XWW0</accession>
<evidence type="ECO:0000256" key="1">
    <source>
        <dbReference type="SAM" id="MobiDB-lite"/>
    </source>
</evidence>
<gene>
    <name evidence="2" type="ORF">J7T54_000419</name>
</gene>
<organism evidence="2 3">
    <name type="scientific">Emericellopsis cladophorae</name>
    <dbReference type="NCBI Taxonomy" id="2686198"/>
    <lineage>
        <taxon>Eukaryota</taxon>
        <taxon>Fungi</taxon>
        <taxon>Dikarya</taxon>
        <taxon>Ascomycota</taxon>
        <taxon>Pezizomycotina</taxon>
        <taxon>Sordariomycetes</taxon>
        <taxon>Hypocreomycetidae</taxon>
        <taxon>Hypocreales</taxon>
        <taxon>Bionectriaceae</taxon>
        <taxon>Emericellopsis</taxon>
    </lineage>
</organism>
<feature type="region of interest" description="Disordered" evidence="1">
    <location>
        <begin position="17"/>
        <end position="69"/>
    </location>
</feature>
<evidence type="ECO:0000313" key="2">
    <source>
        <dbReference type="EMBL" id="KAI6779321.1"/>
    </source>
</evidence>
<sequence length="69" mass="7561">MAPAADDASEYTVFDKDVSSVQSKTDKKSATSKTERFLSKFKSSSPSSKTPKSDHKPNWEARATHGALR</sequence>
<dbReference type="AlphaFoldDB" id="A0A9P9XWW0"/>
<dbReference type="GeneID" id="75826938"/>
<feature type="compositionally biased region" description="Basic and acidic residues" evidence="1">
    <location>
        <begin position="51"/>
        <end position="63"/>
    </location>
</feature>
<feature type="compositionally biased region" description="Basic and acidic residues" evidence="1">
    <location>
        <begin position="17"/>
        <end position="38"/>
    </location>
</feature>
<evidence type="ECO:0000313" key="3">
    <source>
        <dbReference type="Proteomes" id="UP001055219"/>
    </source>
</evidence>
<keyword evidence="3" id="KW-1185">Reference proteome</keyword>
<reference evidence="2" key="1">
    <citation type="journal article" date="2021" name="J Fungi (Basel)">
        <title>Genomic and Metabolomic Analyses of the Marine Fungus Emericellopsis cladophorae: Insights into Saltwater Adaptability Mechanisms and Its Biosynthetic Potential.</title>
        <authorList>
            <person name="Goncalves M.F.M."/>
            <person name="Hilario S."/>
            <person name="Van de Peer Y."/>
            <person name="Esteves A.C."/>
            <person name="Alves A."/>
        </authorList>
    </citation>
    <scope>NUCLEOTIDE SEQUENCE</scope>
    <source>
        <strain evidence="2">MUM 19.33</strain>
    </source>
</reference>
<dbReference type="Proteomes" id="UP001055219">
    <property type="component" value="Unassembled WGS sequence"/>
</dbReference>
<reference evidence="2" key="2">
    <citation type="submission" date="2022-07" db="EMBL/GenBank/DDBJ databases">
        <authorList>
            <person name="Goncalves M.F.M."/>
            <person name="Hilario S."/>
            <person name="Van De Peer Y."/>
            <person name="Esteves A.C."/>
            <person name="Alves A."/>
        </authorList>
    </citation>
    <scope>NUCLEOTIDE SEQUENCE</scope>
    <source>
        <strain evidence="2">MUM 19.33</strain>
    </source>
</reference>
<dbReference type="EMBL" id="JAGIXG020000048">
    <property type="protein sequence ID" value="KAI6779321.1"/>
    <property type="molecule type" value="Genomic_DNA"/>
</dbReference>